<name>A0A833HNJ6_9FIRM</name>
<evidence type="ECO:0000313" key="2">
    <source>
        <dbReference type="Proteomes" id="UP000465601"/>
    </source>
</evidence>
<dbReference type="OrthoDB" id="573082at2"/>
<accession>A0A833HNJ6</accession>
<dbReference type="InterPro" id="IPR009241">
    <property type="entry name" value="HigB-like"/>
</dbReference>
<reference evidence="1 2" key="1">
    <citation type="submission" date="2019-10" db="EMBL/GenBank/DDBJ databases">
        <title>Alkaliphilus serpentinus sp. nov. and Alkaliphilus pronyensis sp. nov., two novel anaerobic alkaliphilic species isolated from the serpentinized-hosted hydrothermal field of the Prony Bay (New Caledonia).</title>
        <authorList>
            <person name="Postec A."/>
        </authorList>
    </citation>
    <scope>NUCLEOTIDE SEQUENCE [LARGE SCALE GENOMIC DNA]</scope>
    <source>
        <strain evidence="1 2">LacT</strain>
    </source>
</reference>
<gene>
    <name evidence="1" type="ORF">F8153_09140</name>
</gene>
<dbReference type="RefSeq" id="WP_151866053.1">
    <property type="nucleotide sequence ID" value="NZ_WBZB01000031.1"/>
</dbReference>
<dbReference type="SUPFAM" id="SSF143011">
    <property type="entry name" value="RelE-like"/>
    <property type="match status" value="1"/>
</dbReference>
<keyword evidence="2" id="KW-1185">Reference proteome</keyword>
<dbReference type="AlphaFoldDB" id="A0A833HNJ6"/>
<dbReference type="Pfam" id="PF05973">
    <property type="entry name" value="Gp49"/>
    <property type="match status" value="1"/>
</dbReference>
<comment type="caution">
    <text evidence="1">The sequence shown here is derived from an EMBL/GenBank/DDBJ whole genome shotgun (WGS) entry which is preliminary data.</text>
</comment>
<proteinExistence type="predicted"/>
<evidence type="ECO:0000313" key="1">
    <source>
        <dbReference type="EMBL" id="KAB3529486.1"/>
    </source>
</evidence>
<dbReference type="InterPro" id="IPR035093">
    <property type="entry name" value="RelE/ParE_toxin_dom_sf"/>
</dbReference>
<dbReference type="Proteomes" id="UP000465601">
    <property type="component" value="Unassembled WGS sequence"/>
</dbReference>
<organism evidence="1 2">
    <name type="scientific">Alkaliphilus serpentinus</name>
    <dbReference type="NCBI Taxonomy" id="1482731"/>
    <lineage>
        <taxon>Bacteria</taxon>
        <taxon>Bacillati</taxon>
        <taxon>Bacillota</taxon>
        <taxon>Clostridia</taxon>
        <taxon>Peptostreptococcales</taxon>
        <taxon>Natronincolaceae</taxon>
        <taxon>Alkaliphilus</taxon>
    </lineage>
</organism>
<dbReference type="EMBL" id="WBZB01000031">
    <property type="protein sequence ID" value="KAB3529486.1"/>
    <property type="molecule type" value="Genomic_DNA"/>
</dbReference>
<sequence>MINLYEVEYYSEKGEYPVYDFISTLSPKEQAKILREIDLLSEFGLALGMPHIKKIQGIDSLWELRIKHSSNNFRIFYFHFVKGKFVLLHAIRKTTAKTPKSDLKVAAKRIDAYLKGSEKNES</sequence>
<protein>
    <submittedName>
        <fullName evidence="1">Type II toxin-antitoxin system RelE/ParE family toxin</fullName>
    </submittedName>
</protein>